<feature type="signal peptide" evidence="7">
    <location>
        <begin position="1"/>
        <end position="24"/>
    </location>
</feature>
<dbReference type="Pfam" id="PF04879">
    <property type="entry name" value="Molybdop_Fe4S4"/>
    <property type="match status" value="1"/>
</dbReference>
<dbReference type="Pfam" id="PF00384">
    <property type="entry name" value="Molybdopterin"/>
    <property type="match status" value="1"/>
</dbReference>
<evidence type="ECO:0000256" key="2">
    <source>
        <dbReference type="ARBA" id="ARBA00022723"/>
    </source>
</evidence>
<keyword evidence="3 7" id="KW-0732">Signal</keyword>
<comment type="similarity">
    <text evidence="1">Belongs to the prokaryotic molybdopterin-containing oxidoreductase family.</text>
</comment>
<keyword evidence="6" id="KW-0411">Iron-sulfur</keyword>
<dbReference type="GO" id="GO:0043546">
    <property type="term" value="F:molybdopterin cofactor binding"/>
    <property type="evidence" value="ECO:0007669"/>
    <property type="project" value="InterPro"/>
</dbReference>
<dbReference type="SMART" id="SM00926">
    <property type="entry name" value="Molybdop_Fe4S4"/>
    <property type="match status" value="1"/>
</dbReference>
<evidence type="ECO:0000256" key="6">
    <source>
        <dbReference type="ARBA" id="ARBA00023014"/>
    </source>
</evidence>
<dbReference type="OrthoDB" id="9757870at2"/>
<dbReference type="GO" id="GO:0016491">
    <property type="term" value="F:oxidoreductase activity"/>
    <property type="evidence" value="ECO:0007669"/>
    <property type="project" value="UniProtKB-KW"/>
</dbReference>
<keyword evidence="5" id="KW-0408">Iron</keyword>
<evidence type="ECO:0000256" key="5">
    <source>
        <dbReference type="ARBA" id="ARBA00023004"/>
    </source>
</evidence>
<dbReference type="Pfam" id="PF01568">
    <property type="entry name" value="Molydop_binding"/>
    <property type="match status" value="1"/>
</dbReference>
<name>F0JBP8_9BACT</name>
<organism evidence="9 10">
    <name type="scientific">Pseudodesulfovibrio mercurii</name>
    <dbReference type="NCBI Taxonomy" id="641491"/>
    <lineage>
        <taxon>Bacteria</taxon>
        <taxon>Pseudomonadati</taxon>
        <taxon>Thermodesulfobacteriota</taxon>
        <taxon>Desulfovibrionia</taxon>
        <taxon>Desulfovibrionales</taxon>
        <taxon>Desulfovibrionaceae</taxon>
    </lineage>
</organism>
<dbReference type="AlphaFoldDB" id="F0JBP8"/>
<dbReference type="InterPro" id="IPR006656">
    <property type="entry name" value="Mopterin_OxRdtase"/>
</dbReference>
<dbReference type="PROSITE" id="PS51318">
    <property type="entry name" value="TAT"/>
    <property type="match status" value="1"/>
</dbReference>
<proteinExistence type="inferred from homology"/>
<feature type="domain" description="4Fe-4S Mo/W bis-MGD-type" evidence="8">
    <location>
        <begin position="44"/>
        <end position="100"/>
    </location>
</feature>
<evidence type="ECO:0000259" key="8">
    <source>
        <dbReference type="PROSITE" id="PS51669"/>
    </source>
</evidence>
<keyword evidence="4" id="KW-0560">Oxidoreductase</keyword>
<feature type="chain" id="PRO_5003253499" evidence="7">
    <location>
        <begin position="25"/>
        <end position="722"/>
    </location>
</feature>
<dbReference type="Gene3D" id="3.40.50.740">
    <property type="match status" value="1"/>
</dbReference>
<dbReference type="Gene3D" id="3.40.228.10">
    <property type="entry name" value="Dimethylsulfoxide Reductase, domain 2"/>
    <property type="match status" value="1"/>
</dbReference>
<dbReference type="STRING" id="641491.DND132_2347"/>
<dbReference type="InterPro" id="IPR006657">
    <property type="entry name" value="MoPterin_dinucl-bd_dom"/>
</dbReference>
<dbReference type="GO" id="GO:0051536">
    <property type="term" value="F:iron-sulfur cluster binding"/>
    <property type="evidence" value="ECO:0007669"/>
    <property type="project" value="UniProtKB-KW"/>
</dbReference>
<dbReference type="InterPro" id="IPR006311">
    <property type="entry name" value="TAT_signal"/>
</dbReference>
<dbReference type="Gene3D" id="3.30.200.210">
    <property type="match status" value="1"/>
</dbReference>
<dbReference type="Gene3D" id="2.40.40.20">
    <property type="match status" value="1"/>
</dbReference>
<evidence type="ECO:0000256" key="7">
    <source>
        <dbReference type="SAM" id="SignalP"/>
    </source>
</evidence>
<keyword evidence="2" id="KW-0479">Metal-binding</keyword>
<dbReference type="InterPro" id="IPR050612">
    <property type="entry name" value="Prok_Mopterin_Oxidored"/>
</dbReference>
<evidence type="ECO:0000256" key="1">
    <source>
        <dbReference type="ARBA" id="ARBA00010312"/>
    </source>
</evidence>
<dbReference type="PROSITE" id="PS51669">
    <property type="entry name" value="4FE4S_MOW_BIS_MGD"/>
    <property type="match status" value="1"/>
</dbReference>
<dbReference type="InterPro" id="IPR006963">
    <property type="entry name" value="Mopterin_OxRdtase_4Fe-4S_dom"/>
</dbReference>
<reference evidence="9 10" key="1">
    <citation type="journal article" date="2011" name="J. Bacteriol.">
        <title>Genome sequence of the mercury-methylating strain Desulfovibrio desulfuricans ND132.</title>
        <authorList>
            <person name="Brown S.D."/>
            <person name="Gilmour C.C."/>
            <person name="Kucken A.M."/>
            <person name="Wall J.D."/>
            <person name="Elias D.A."/>
            <person name="Brandt C.C."/>
            <person name="Podar M."/>
            <person name="Chertkov O."/>
            <person name="Held B."/>
            <person name="Bruce D.C."/>
            <person name="Detter J.C."/>
            <person name="Tapia R."/>
            <person name="Han C.S."/>
            <person name="Goodwin L.A."/>
            <person name="Cheng J.F."/>
            <person name="Pitluck S."/>
            <person name="Woyke T."/>
            <person name="Mikhailova N."/>
            <person name="Ivanova N.N."/>
            <person name="Han J."/>
            <person name="Lucas S."/>
            <person name="Lapidus A.L."/>
            <person name="Land M.L."/>
            <person name="Hauser L.J."/>
            <person name="Palumbo A.V."/>
        </authorList>
    </citation>
    <scope>NUCLEOTIDE SEQUENCE [LARGE SCALE GENOMIC DNA]</scope>
    <source>
        <strain evidence="9 10">ND132</strain>
    </source>
</reference>
<dbReference type="KEGG" id="ddn:DND132_2347"/>
<dbReference type="HOGENOM" id="CLU_000422_13_3_7"/>
<dbReference type="SMR" id="F0JBP8"/>
<sequence length="722" mass="80159" precursor="true">MSESYSRRRFLRLSSALLAGGVAAADAAPAQALNLRGARPKGEITKVKGYCPFCQVRCTYTALVRNGRIESLVGEPDNPWTHGTMCPKGLSLVELVRSPSRITEPLLKQPDGTWKPIAYTDALDLIVQRVEACQREHGETAGDRIALTGPLWDCRESELAAEMTLSFMGSRNLMPAGEVCISSASNMLGLMTGVNTSTTTVNEICNCETLVLWGANIAELYPPYSNWLDKARNAGVNIVYLDPRRTRTSLCCSSQLSPRPGTDGAMAMGAIRHILATGSYDADRAGQLISDLDMLREDVEPYTLEKVAGITGVPKELVEEFADTLGRSRRTIIWLGGSLSRYTNGIQSLRAVMLLQGLRDNLIGSGKGLLTMEGGKPAGEDEFIDHICGPNDKPRMNFRRLFRAMSKGQLDILFLNSSYRRYPDSKNVRAAIQKVPFVVHRGFFLTEEAEVANLFMPATFSPESQGSHYGAEKQVVWREKVVDAPGSCVPDWQFYRDIGRRIAGDRYPRFERPEDLYRLFVSLVPSWRGLTLERLRKAQGGMVWPRYHENDPERLGTSFTQGKLLTPDGRMPVDDSVFGRINWSYPRGNPQGRDNDPKYPLVLLQGKVLTQWQQTLTNYSEALSRFSHGRFVNIHPDTAAEMGVKDGDMVALETATGSLEARVELCAEIVPGIVFTPSHFNRTAPFAQNRSDHINLIVPNYWDRISSQVNGVGCTIRKLQGA</sequence>
<dbReference type="PANTHER" id="PTHR43742">
    <property type="entry name" value="TRIMETHYLAMINE-N-OXIDE REDUCTASE"/>
    <property type="match status" value="1"/>
</dbReference>
<gene>
    <name evidence="9" type="ORF">DND132_2347</name>
</gene>
<protein>
    <submittedName>
        <fullName evidence="9">Nitrate reductase</fullName>
    </submittedName>
</protein>
<dbReference type="PANTHER" id="PTHR43742:SF2">
    <property type="entry name" value="ASSIMILATORY NITRATE REDUCTASE CATALYTIC SUBUNIT"/>
    <property type="match status" value="1"/>
</dbReference>
<evidence type="ECO:0000313" key="10">
    <source>
        <dbReference type="Proteomes" id="UP000007845"/>
    </source>
</evidence>
<evidence type="ECO:0000256" key="4">
    <source>
        <dbReference type="ARBA" id="ARBA00023002"/>
    </source>
</evidence>
<dbReference type="GO" id="GO:0046872">
    <property type="term" value="F:metal ion binding"/>
    <property type="evidence" value="ECO:0007669"/>
    <property type="project" value="UniProtKB-KW"/>
</dbReference>
<dbReference type="SUPFAM" id="SSF53706">
    <property type="entry name" value="Formate dehydrogenase/DMSO reductase, domains 1-3"/>
    <property type="match status" value="1"/>
</dbReference>
<evidence type="ECO:0000256" key="3">
    <source>
        <dbReference type="ARBA" id="ARBA00022729"/>
    </source>
</evidence>
<dbReference type="CDD" id="cd00368">
    <property type="entry name" value="Molybdopterin-Binding"/>
    <property type="match status" value="1"/>
</dbReference>
<accession>F0JBP8</accession>
<dbReference type="SUPFAM" id="SSF50692">
    <property type="entry name" value="ADC-like"/>
    <property type="match status" value="1"/>
</dbReference>
<dbReference type="Proteomes" id="UP000007845">
    <property type="component" value="Chromosome"/>
</dbReference>
<dbReference type="EMBL" id="CP003220">
    <property type="protein sequence ID" value="EGB15551.1"/>
    <property type="molecule type" value="Genomic_DNA"/>
</dbReference>
<dbReference type="eggNOG" id="COG3383">
    <property type="taxonomic scope" value="Bacteria"/>
</dbReference>
<evidence type="ECO:0000313" key="9">
    <source>
        <dbReference type="EMBL" id="EGB15551.1"/>
    </source>
</evidence>
<keyword evidence="10" id="KW-1185">Reference proteome</keyword>
<dbReference type="InterPro" id="IPR009010">
    <property type="entry name" value="Asp_de-COase-like_dom_sf"/>
</dbReference>